<reference evidence="1 2" key="1">
    <citation type="submission" date="2018-11" db="EMBL/GenBank/DDBJ databases">
        <authorList>
            <consortium name="Pathogen Informatics"/>
        </authorList>
    </citation>
    <scope>NUCLEOTIDE SEQUENCE [LARGE SCALE GENOMIC DNA]</scope>
    <source>
        <strain evidence="1 2">Zambia</strain>
    </source>
</reference>
<keyword evidence="2" id="KW-1185">Reference proteome</keyword>
<evidence type="ECO:0000313" key="2">
    <source>
        <dbReference type="Proteomes" id="UP000277204"/>
    </source>
</evidence>
<gene>
    <name evidence="1" type="ORF">SMRZ_LOCUS18756</name>
</gene>
<protein>
    <submittedName>
        <fullName evidence="1">Uncharacterized protein</fullName>
    </submittedName>
</protein>
<dbReference type="EMBL" id="UZAI01017747">
    <property type="protein sequence ID" value="VDP29051.1"/>
    <property type="molecule type" value="Genomic_DNA"/>
</dbReference>
<proteinExistence type="predicted"/>
<dbReference type="AlphaFoldDB" id="A0A183MRT1"/>
<evidence type="ECO:0000313" key="1">
    <source>
        <dbReference type="EMBL" id="VDP29051.1"/>
    </source>
</evidence>
<name>A0A183MRT1_9TREM</name>
<accession>A0A183MRT1</accession>
<sequence>MATIGLLRETVARHGIEVYYFQRKPAEESNPDVSGVHPLKNVDLDRTLSSCANDEWDDTVQIPISALPSYSNCATDNEKTCFE</sequence>
<organism evidence="1 2">
    <name type="scientific">Schistosoma margrebowiei</name>
    <dbReference type="NCBI Taxonomy" id="48269"/>
    <lineage>
        <taxon>Eukaryota</taxon>
        <taxon>Metazoa</taxon>
        <taxon>Spiralia</taxon>
        <taxon>Lophotrochozoa</taxon>
        <taxon>Platyhelminthes</taxon>
        <taxon>Trematoda</taxon>
        <taxon>Digenea</taxon>
        <taxon>Strigeidida</taxon>
        <taxon>Schistosomatoidea</taxon>
        <taxon>Schistosomatidae</taxon>
        <taxon>Schistosoma</taxon>
    </lineage>
</organism>
<dbReference type="Proteomes" id="UP000277204">
    <property type="component" value="Unassembled WGS sequence"/>
</dbReference>